<evidence type="ECO:0000313" key="2">
    <source>
        <dbReference type="Proteomes" id="UP000315226"/>
    </source>
</evidence>
<name>A0A4Y3RKG5_9ACTN</name>
<sequence>MQFTSSGYADGGCGVAGFEEAALERVRVARARLQAAQEADDAFDEAQAAEELEDALRVAHDHGVATGAWDTR</sequence>
<proteinExistence type="predicted"/>
<accession>A0A4Y3RKG5</accession>
<gene>
    <name evidence="1" type="ORF">SGA01_37870</name>
</gene>
<reference evidence="1 2" key="1">
    <citation type="submission" date="2019-06" db="EMBL/GenBank/DDBJ databases">
        <title>Whole genome shotgun sequence of Streptomyces gardneri NBRC 12865.</title>
        <authorList>
            <person name="Hosoyama A."/>
            <person name="Uohara A."/>
            <person name="Ohji S."/>
            <person name="Ichikawa N."/>
        </authorList>
    </citation>
    <scope>NUCLEOTIDE SEQUENCE [LARGE SCALE GENOMIC DNA]</scope>
    <source>
        <strain evidence="1 2">NBRC 12865</strain>
    </source>
</reference>
<evidence type="ECO:0000313" key="1">
    <source>
        <dbReference type="EMBL" id="GEB58182.1"/>
    </source>
</evidence>
<keyword evidence="2" id="KW-1185">Reference proteome</keyword>
<dbReference type="EMBL" id="BJMN01000023">
    <property type="protein sequence ID" value="GEB58182.1"/>
    <property type="molecule type" value="Genomic_DNA"/>
</dbReference>
<organism evidence="1 2">
    <name type="scientific">Streptomyces gardneri</name>
    <dbReference type="NCBI Taxonomy" id="66892"/>
    <lineage>
        <taxon>Bacteria</taxon>
        <taxon>Bacillati</taxon>
        <taxon>Actinomycetota</taxon>
        <taxon>Actinomycetes</taxon>
        <taxon>Kitasatosporales</taxon>
        <taxon>Streptomycetaceae</taxon>
        <taxon>Streptomyces</taxon>
    </lineage>
</organism>
<protein>
    <submittedName>
        <fullName evidence="1">Uncharacterized protein</fullName>
    </submittedName>
</protein>
<comment type="caution">
    <text evidence="1">The sequence shown here is derived from an EMBL/GenBank/DDBJ whole genome shotgun (WGS) entry which is preliminary data.</text>
</comment>
<dbReference type="AlphaFoldDB" id="A0A4Y3RKG5"/>
<dbReference type="Proteomes" id="UP000315226">
    <property type="component" value="Unassembled WGS sequence"/>
</dbReference>